<name>A0AAW0CKX2_9AGAR</name>
<proteinExistence type="predicted"/>
<dbReference type="Proteomes" id="UP001383192">
    <property type="component" value="Unassembled WGS sequence"/>
</dbReference>
<comment type="caution">
    <text evidence="2">The sequence shown here is derived from an EMBL/GenBank/DDBJ whole genome shotgun (WGS) entry which is preliminary data.</text>
</comment>
<evidence type="ECO:0000313" key="2">
    <source>
        <dbReference type="EMBL" id="KAK7040384.1"/>
    </source>
</evidence>
<dbReference type="AlphaFoldDB" id="A0AAW0CKX2"/>
<organism evidence="2 3">
    <name type="scientific">Paramarasmius palmivorus</name>
    <dbReference type="NCBI Taxonomy" id="297713"/>
    <lineage>
        <taxon>Eukaryota</taxon>
        <taxon>Fungi</taxon>
        <taxon>Dikarya</taxon>
        <taxon>Basidiomycota</taxon>
        <taxon>Agaricomycotina</taxon>
        <taxon>Agaricomycetes</taxon>
        <taxon>Agaricomycetidae</taxon>
        <taxon>Agaricales</taxon>
        <taxon>Marasmiineae</taxon>
        <taxon>Marasmiaceae</taxon>
        <taxon>Paramarasmius</taxon>
    </lineage>
</organism>
<accession>A0AAW0CKX2</accession>
<dbReference type="EMBL" id="JAYKXP010000037">
    <property type="protein sequence ID" value="KAK7040384.1"/>
    <property type="molecule type" value="Genomic_DNA"/>
</dbReference>
<sequence>MHALGKSRPSPIRVMDCKTFKRLFHDTPSHHYTNPQTSPLSPEYIAIPHLPCTSKPLHTPTTKDRPDTSISAGIEDVPDNDDCGDIIDLYGSVPADDDDDDWDITPPVTPRWHGLYDHVKVADSNVSGDEHHFHQYPGRHRIPSSPLQHLTFGVQPENRAPKSQMSIPRASSITRYNWWDEIDSPTQPHLEDDLSGDCTSRSSKTEETVDRIARPVALADLDPPEFTNPFAMDTPLEPLPRLRISDYKPLSSNFLRNSAETMQEDFEEGEVFSATLLCIPRRPVVEKPVLMKVPPKSGRRRKRDLSPHDRRGMSANERRMFRLMCELFPDIAHASVDVPTGPSRAVHSSGWYGRRGSEPMYWTRMADIEKLE</sequence>
<keyword evidence="3" id="KW-1185">Reference proteome</keyword>
<reference evidence="2 3" key="1">
    <citation type="submission" date="2024-01" db="EMBL/GenBank/DDBJ databases">
        <title>A draft genome for a cacao thread blight-causing isolate of Paramarasmius palmivorus.</title>
        <authorList>
            <person name="Baruah I.K."/>
            <person name="Bukari Y."/>
            <person name="Amoako-Attah I."/>
            <person name="Meinhardt L.W."/>
            <person name="Bailey B.A."/>
            <person name="Cohen S.P."/>
        </authorList>
    </citation>
    <scope>NUCLEOTIDE SEQUENCE [LARGE SCALE GENOMIC DNA]</scope>
    <source>
        <strain evidence="2 3">GH-12</strain>
    </source>
</reference>
<protein>
    <submittedName>
        <fullName evidence="2">Uncharacterized protein</fullName>
    </submittedName>
</protein>
<feature type="region of interest" description="Disordered" evidence="1">
    <location>
        <begin position="55"/>
        <end position="81"/>
    </location>
</feature>
<gene>
    <name evidence="2" type="ORF">VNI00_009861</name>
</gene>
<evidence type="ECO:0000313" key="3">
    <source>
        <dbReference type="Proteomes" id="UP001383192"/>
    </source>
</evidence>
<evidence type="ECO:0000256" key="1">
    <source>
        <dbReference type="SAM" id="MobiDB-lite"/>
    </source>
</evidence>
<feature type="region of interest" description="Disordered" evidence="1">
    <location>
        <begin position="185"/>
        <end position="208"/>
    </location>
</feature>